<organism evidence="2 3">
    <name type="scientific">Xenoophorus captivus</name>
    <dbReference type="NCBI Taxonomy" id="1517983"/>
    <lineage>
        <taxon>Eukaryota</taxon>
        <taxon>Metazoa</taxon>
        <taxon>Chordata</taxon>
        <taxon>Craniata</taxon>
        <taxon>Vertebrata</taxon>
        <taxon>Euteleostomi</taxon>
        <taxon>Actinopterygii</taxon>
        <taxon>Neopterygii</taxon>
        <taxon>Teleostei</taxon>
        <taxon>Neoteleostei</taxon>
        <taxon>Acanthomorphata</taxon>
        <taxon>Ovalentaria</taxon>
        <taxon>Atherinomorphae</taxon>
        <taxon>Cyprinodontiformes</taxon>
        <taxon>Goodeidae</taxon>
        <taxon>Xenoophorus</taxon>
    </lineage>
</organism>
<gene>
    <name evidence="2" type="ORF">XENOCAPTIV_029999</name>
</gene>
<dbReference type="EMBL" id="JAHRIN010000898">
    <property type="protein sequence ID" value="MEQ2191527.1"/>
    <property type="molecule type" value="Genomic_DNA"/>
</dbReference>
<name>A0ABV0Q7S5_9TELE</name>
<proteinExistence type="predicted"/>
<feature type="compositionally biased region" description="Low complexity" evidence="1">
    <location>
        <begin position="43"/>
        <end position="53"/>
    </location>
</feature>
<evidence type="ECO:0000313" key="3">
    <source>
        <dbReference type="Proteomes" id="UP001434883"/>
    </source>
</evidence>
<feature type="region of interest" description="Disordered" evidence="1">
    <location>
        <begin position="43"/>
        <end position="75"/>
    </location>
</feature>
<protein>
    <submittedName>
        <fullName evidence="2">Uncharacterized protein</fullName>
    </submittedName>
</protein>
<comment type="caution">
    <text evidence="2">The sequence shown here is derived from an EMBL/GenBank/DDBJ whole genome shotgun (WGS) entry which is preliminary data.</text>
</comment>
<sequence>MGSGDLRADTDRQAWWSEKLFRKHDDLSLFNLCFFVPTFMTPSSPTSSLSQVSHTYENKKTNQKSPVRVKHKGQPIIPQLSVKTRTTHPPRLPFSLQQDFWAALPHVCSEVGRDVGLLL</sequence>
<accession>A0ABV0Q7S5</accession>
<evidence type="ECO:0000313" key="2">
    <source>
        <dbReference type="EMBL" id="MEQ2191527.1"/>
    </source>
</evidence>
<evidence type="ECO:0000256" key="1">
    <source>
        <dbReference type="SAM" id="MobiDB-lite"/>
    </source>
</evidence>
<keyword evidence="3" id="KW-1185">Reference proteome</keyword>
<reference evidence="2 3" key="1">
    <citation type="submission" date="2021-06" db="EMBL/GenBank/DDBJ databases">
        <authorList>
            <person name="Palmer J.M."/>
        </authorList>
    </citation>
    <scope>NUCLEOTIDE SEQUENCE [LARGE SCALE GENOMIC DNA]</scope>
    <source>
        <strain evidence="2 3">XC_2019</strain>
        <tissue evidence="2">Muscle</tissue>
    </source>
</reference>
<dbReference type="Proteomes" id="UP001434883">
    <property type="component" value="Unassembled WGS sequence"/>
</dbReference>